<reference evidence="2 3" key="1">
    <citation type="submission" date="2016-07" db="EMBL/GenBank/DDBJ databases">
        <title>Pervasive Adenine N6-methylation of Active Genes in Fungi.</title>
        <authorList>
            <consortium name="DOE Joint Genome Institute"/>
            <person name="Mondo S.J."/>
            <person name="Dannebaum R.O."/>
            <person name="Kuo R.C."/>
            <person name="Labutti K."/>
            <person name="Haridas S."/>
            <person name="Kuo A."/>
            <person name="Salamov A."/>
            <person name="Ahrendt S.R."/>
            <person name="Lipzen A."/>
            <person name="Sullivan W."/>
            <person name="Andreopoulos W.B."/>
            <person name="Clum A."/>
            <person name="Lindquist E."/>
            <person name="Daum C."/>
            <person name="Ramamoorthy G.K."/>
            <person name="Gryganskyi A."/>
            <person name="Culley D."/>
            <person name="Magnuson J.K."/>
            <person name="James T.Y."/>
            <person name="O'Malley M.A."/>
            <person name="Stajich J.E."/>
            <person name="Spatafora J.W."/>
            <person name="Visel A."/>
            <person name="Grigoriev I.V."/>
        </authorList>
    </citation>
    <scope>NUCLEOTIDE SEQUENCE [LARGE SCALE GENOMIC DNA]</scope>
    <source>
        <strain evidence="2 3">CBS 115471</strain>
    </source>
</reference>
<evidence type="ECO:0000313" key="3">
    <source>
        <dbReference type="Proteomes" id="UP000193144"/>
    </source>
</evidence>
<sequence length="622" mass="69124">MMEGQMNAAGKGKQSSPPQAAPVQQDFLFVDASKTAKSSRQGRRNARSFVMQKARRERPWSTSKHAAKQRKSPESASPATVGTPEYSYTPNSSTPSPRAPSGVEYTPSPDPNSSLIVKQQTCSECRILLCRSGQSLCPRCLLIQPALAPEDVDNALFDPFGSFPVEMDAKVSELIGHFVSEMAPGAIAVDFRHKSNLMRSDWFGTAMSNPGFMHSLLCTAALHLYFVGRGSIETILHHKAQAIAAINSAISNPNPEVGVSDANIGAVFNLMCVEESLNFAFLRQDDADEDEPDQRAIHLNGLRRMVQLRGGLQAISSNRVLQAFILWHSTAHAIASFEAPYLSTVDYISTTCFPHHPPGYRPNISHHLLDYCRNAKVRDSLTALVESALVLIADLNVWFDDSDSPLDPLDIQNYSCVLEGLLLQWLHDNEAQRCPLEDALCVALLIFTVRVTEALQRRSDHHLHYTASKRLEKALSATSRSEWIKAPDLLLWILAIGAISAEGSQDCSWFDYQVSLACEEFGISSPENLLHRLHLCGWVSFKLDEAVHNLWKRIVNLRHEPSLEISTTGPLQNQVSSPDYNDWQSVDWMDLSNQDHIPGQESMGGFDNFYDVGMGNVLFHWQ</sequence>
<dbReference type="Pfam" id="PF11951">
    <property type="entry name" value="Fungal_trans_2"/>
    <property type="match status" value="1"/>
</dbReference>
<gene>
    <name evidence="2" type="ORF">BCR34DRAFT_197415</name>
</gene>
<accession>A0A1Y1ZXQ5</accession>
<protein>
    <submittedName>
        <fullName evidence="2">Uncharacterized protein</fullName>
    </submittedName>
</protein>
<evidence type="ECO:0000256" key="1">
    <source>
        <dbReference type="SAM" id="MobiDB-lite"/>
    </source>
</evidence>
<organism evidence="2 3">
    <name type="scientific">Clohesyomyces aquaticus</name>
    <dbReference type="NCBI Taxonomy" id="1231657"/>
    <lineage>
        <taxon>Eukaryota</taxon>
        <taxon>Fungi</taxon>
        <taxon>Dikarya</taxon>
        <taxon>Ascomycota</taxon>
        <taxon>Pezizomycotina</taxon>
        <taxon>Dothideomycetes</taxon>
        <taxon>Pleosporomycetidae</taxon>
        <taxon>Pleosporales</taxon>
        <taxon>Lindgomycetaceae</taxon>
        <taxon>Clohesyomyces</taxon>
    </lineage>
</organism>
<dbReference type="AlphaFoldDB" id="A0A1Y1ZXQ5"/>
<dbReference type="OrthoDB" id="4159781at2759"/>
<dbReference type="Proteomes" id="UP000193144">
    <property type="component" value="Unassembled WGS sequence"/>
</dbReference>
<dbReference type="InterPro" id="IPR021858">
    <property type="entry name" value="Fun_TF"/>
</dbReference>
<proteinExistence type="predicted"/>
<feature type="region of interest" description="Disordered" evidence="1">
    <location>
        <begin position="1"/>
        <end position="113"/>
    </location>
</feature>
<comment type="caution">
    <text evidence="2">The sequence shown here is derived from an EMBL/GenBank/DDBJ whole genome shotgun (WGS) entry which is preliminary data.</text>
</comment>
<evidence type="ECO:0000313" key="2">
    <source>
        <dbReference type="EMBL" id="ORY15033.1"/>
    </source>
</evidence>
<keyword evidence="3" id="KW-1185">Reference proteome</keyword>
<name>A0A1Y1ZXQ5_9PLEO</name>
<feature type="compositionally biased region" description="Low complexity" evidence="1">
    <location>
        <begin position="14"/>
        <end position="25"/>
    </location>
</feature>
<dbReference type="PANTHER" id="PTHR37540">
    <property type="entry name" value="TRANSCRIPTION FACTOR (ACR-2), PUTATIVE-RELATED-RELATED"/>
    <property type="match status" value="1"/>
</dbReference>
<dbReference type="STRING" id="1231657.A0A1Y1ZXQ5"/>
<dbReference type="PANTHER" id="PTHR37540:SF5">
    <property type="entry name" value="TRANSCRIPTION FACTOR DOMAIN-CONTAINING PROTEIN"/>
    <property type="match status" value="1"/>
</dbReference>
<dbReference type="EMBL" id="MCFA01000028">
    <property type="protein sequence ID" value="ORY15033.1"/>
    <property type="molecule type" value="Genomic_DNA"/>
</dbReference>
<feature type="compositionally biased region" description="Low complexity" evidence="1">
    <location>
        <begin position="83"/>
        <end position="96"/>
    </location>
</feature>